<dbReference type="EMBL" id="FOHX01000018">
    <property type="protein sequence ID" value="SEU40556.1"/>
    <property type="molecule type" value="Genomic_DNA"/>
</dbReference>
<keyword evidence="2" id="KW-0378">Hydrolase</keyword>
<dbReference type="Proteomes" id="UP000199361">
    <property type="component" value="Unassembled WGS sequence"/>
</dbReference>
<dbReference type="Pfam" id="PF04909">
    <property type="entry name" value="Amidohydro_2"/>
    <property type="match status" value="1"/>
</dbReference>
<organism evidence="2 3">
    <name type="scientific">Nonomuraea wenchangensis</name>
    <dbReference type="NCBI Taxonomy" id="568860"/>
    <lineage>
        <taxon>Bacteria</taxon>
        <taxon>Bacillati</taxon>
        <taxon>Actinomycetota</taxon>
        <taxon>Actinomycetes</taxon>
        <taxon>Streptosporangiales</taxon>
        <taxon>Streptosporangiaceae</taxon>
        <taxon>Nonomuraea</taxon>
    </lineage>
</organism>
<dbReference type="SUPFAM" id="SSF51556">
    <property type="entry name" value="Metallo-dependent hydrolases"/>
    <property type="match status" value="1"/>
</dbReference>
<feature type="domain" description="Amidohydrolase-related" evidence="1">
    <location>
        <begin position="65"/>
        <end position="252"/>
    </location>
</feature>
<evidence type="ECO:0000313" key="3">
    <source>
        <dbReference type="Proteomes" id="UP000199361"/>
    </source>
</evidence>
<dbReference type="Gene3D" id="3.20.20.140">
    <property type="entry name" value="Metal-dependent hydrolases"/>
    <property type="match status" value="1"/>
</dbReference>
<gene>
    <name evidence="2" type="ORF">SAMN05421811_11868</name>
</gene>
<dbReference type="InterPro" id="IPR006680">
    <property type="entry name" value="Amidohydro-rel"/>
</dbReference>
<dbReference type="RefSeq" id="WP_091091778.1">
    <property type="nucleotide sequence ID" value="NZ_FOHX01000018.1"/>
</dbReference>
<dbReference type="InterPro" id="IPR032466">
    <property type="entry name" value="Metal_Hydrolase"/>
</dbReference>
<keyword evidence="3" id="KW-1185">Reference proteome</keyword>
<accession>A0A1I0LLD0</accession>
<name>A0A1I0LLD0_9ACTN</name>
<dbReference type="GO" id="GO:0016787">
    <property type="term" value="F:hydrolase activity"/>
    <property type="evidence" value="ECO:0007669"/>
    <property type="project" value="UniProtKB-KW"/>
</dbReference>
<proteinExistence type="predicted"/>
<evidence type="ECO:0000313" key="2">
    <source>
        <dbReference type="EMBL" id="SEU40556.1"/>
    </source>
</evidence>
<protein>
    <submittedName>
        <fullName evidence="2">Predicted metal-dependent hydrolase, TIM-barrel fold</fullName>
    </submittedName>
</protein>
<dbReference type="AlphaFoldDB" id="A0A1I0LLD0"/>
<evidence type="ECO:0000259" key="1">
    <source>
        <dbReference type="Pfam" id="PF04909"/>
    </source>
</evidence>
<dbReference type="OrthoDB" id="3690969at2"/>
<dbReference type="STRING" id="568860.SAMN05421811_11868"/>
<sequence>MRYLDCNTFVGRPAGRMPYITQAVTPARLVAELDRVGIHEAAVYHVLAREHAPAAGNALLGRELAGLAEPERRRLHPVGVVLPPHTGELPEPETLVRELLAGGTRMARIFPSADMGGHRFSLAPWCSGELLTALERARMPLAVDFTLFRRGEPPWREVYDLAESHPDLPVILMDIQGRNNRTLYPLLKRFPNLYVQTAGFNVHHGLEDLCERFGAHRAVFGSGYPVQSLGGARLQLDRADLPEADRALIAGGTLAGLLARAGEGIATYAH</sequence>
<reference evidence="2 3" key="1">
    <citation type="submission" date="2016-10" db="EMBL/GenBank/DDBJ databases">
        <authorList>
            <person name="de Groot N.N."/>
        </authorList>
    </citation>
    <scope>NUCLEOTIDE SEQUENCE [LARGE SCALE GENOMIC DNA]</scope>
    <source>
        <strain evidence="2 3">CGMCC 4.5598</strain>
    </source>
</reference>